<gene>
    <name evidence="1" type="ORF">SAMN05661077_1690</name>
</gene>
<sequence>MNINNPANCILLVLAIVLTGCGGGGDGGGSSSSSSFILEEGIEVSDSTLRTYQNGETWDYLLEGTHEDGSTKENLSGSYKISYFTKTKTAPDTQTVDTESISGKLTISEGSTINSNIQNYVYQDSNGDMYYYGDQEDGWIKSGPVLNTPGTIYTGYAKSHSFTYENGARHESTVNVVGTAKVETPAGSYETYKIEGSSTITDTDGSYKKSNSTSWFSPKLGQTVIRERNVSYYDAYDSFEDSFTWTIKLTGGSAT</sequence>
<accession>A0A1G5EM39</accession>
<dbReference type="Proteomes" id="UP000183104">
    <property type="component" value="Unassembled WGS sequence"/>
</dbReference>
<reference evidence="2" key="1">
    <citation type="submission" date="2016-10" db="EMBL/GenBank/DDBJ databases">
        <authorList>
            <person name="Varghese N."/>
        </authorList>
    </citation>
    <scope>NUCLEOTIDE SEQUENCE [LARGE SCALE GENOMIC DNA]</scope>
    <source>
        <strain evidence="2">HL 19</strain>
    </source>
</reference>
<dbReference type="RefSeq" id="WP_143004113.1">
    <property type="nucleotide sequence ID" value="NZ_FMUN01000004.1"/>
</dbReference>
<name>A0A1G5EM39_9GAMM</name>
<organism evidence="1 2">
    <name type="scientific">Thiohalorhabdus denitrificans</name>
    <dbReference type="NCBI Taxonomy" id="381306"/>
    <lineage>
        <taxon>Bacteria</taxon>
        <taxon>Pseudomonadati</taxon>
        <taxon>Pseudomonadota</taxon>
        <taxon>Gammaproteobacteria</taxon>
        <taxon>Thiohalorhabdales</taxon>
        <taxon>Thiohalorhabdaceae</taxon>
        <taxon>Thiohalorhabdus</taxon>
    </lineage>
</organism>
<evidence type="ECO:0000313" key="1">
    <source>
        <dbReference type="EMBL" id="SCY27994.1"/>
    </source>
</evidence>
<dbReference type="EMBL" id="FMUN01000004">
    <property type="protein sequence ID" value="SCY27994.1"/>
    <property type="molecule type" value="Genomic_DNA"/>
</dbReference>
<keyword evidence="2" id="KW-1185">Reference proteome</keyword>
<dbReference type="AlphaFoldDB" id="A0A1G5EM39"/>
<proteinExistence type="predicted"/>
<dbReference type="Gene3D" id="2.40.360.20">
    <property type="match status" value="1"/>
</dbReference>
<evidence type="ECO:0000313" key="2">
    <source>
        <dbReference type="Proteomes" id="UP000183104"/>
    </source>
</evidence>
<protein>
    <submittedName>
        <fullName evidence="1">Uncharacterized protein</fullName>
    </submittedName>
</protein>